<evidence type="ECO:0000313" key="8">
    <source>
        <dbReference type="Proteomes" id="UP000091820"/>
    </source>
</evidence>
<dbReference type="InterPro" id="IPR013083">
    <property type="entry name" value="Znf_RING/FYVE/PHD"/>
</dbReference>
<dbReference type="GO" id="GO:0008270">
    <property type="term" value="F:zinc ion binding"/>
    <property type="evidence" value="ECO:0007669"/>
    <property type="project" value="UniProtKB-KW"/>
</dbReference>
<evidence type="ECO:0000259" key="6">
    <source>
        <dbReference type="PROSITE" id="PS50089"/>
    </source>
</evidence>
<dbReference type="Proteomes" id="UP000091820">
    <property type="component" value="Unassembled WGS sequence"/>
</dbReference>
<keyword evidence="2 4" id="KW-0863">Zinc-finger</keyword>
<dbReference type="Pfam" id="PF13639">
    <property type="entry name" value="zf-RING_2"/>
    <property type="match status" value="1"/>
</dbReference>
<proteinExistence type="predicted"/>
<dbReference type="PROSITE" id="PS50089">
    <property type="entry name" value="ZF_RING_2"/>
    <property type="match status" value="1"/>
</dbReference>
<reference evidence="8" key="1">
    <citation type="submission" date="2014-03" db="EMBL/GenBank/DDBJ databases">
        <authorList>
            <person name="Aksoy S."/>
            <person name="Warren W."/>
            <person name="Wilson R.K."/>
        </authorList>
    </citation>
    <scope>NUCLEOTIDE SEQUENCE [LARGE SCALE GENOMIC DNA]</scope>
    <source>
        <strain evidence="8">IAEA</strain>
    </source>
</reference>
<reference evidence="7" key="2">
    <citation type="submission" date="2020-05" db="UniProtKB">
        <authorList>
            <consortium name="EnsemblMetazoa"/>
        </authorList>
    </citation>
    <scope>IDENTIFICATION</scope>
    <source>
        <strain evidence="7">IAEA</strain>
    </source>
</reference>
<protein>
    <submittedName>
        <fullName evidence="7">RING-type domain-containing protein</fullName>
    </submittedName>
</protein>
<dbReference type="PANTHER" id="PTHR45969">
    <property type="entry name" value="RING ZINC FINGER PROTEIN-RELATED"/>
    <property type="match status" value="1"/>
</dbReference>
<dbReference type="PANTHER" id="PTHR45969:SF69">
    <property type="entry name" value="FINGER DOMAIN PROTEIN, PUTATIVE (AFU_ORTHOLOGUE AFUA_3G12190)-RELATED"/>
    <property type="match status" value="1"/>
</dbReference>
<keyword evidence="3" id="KW-0862">Zinc</keyword>
<feature type="coiled-coil region" evidence="5">
    <location>
        <begin position="75"/>
        <end position="201"/>
    </location>
</feature>
<keyword evidence="8" id="KW-1185">Reference proteome</keyword>
<evidence type="ECO:0000256" key="3">
    <source>
        <dbReference type="ARBA" id="ARBA00022833"/>
    </source>
</evidence>
<dbReference type="CDD" id="cd16448">
    <property type="entry name" value="RING-H2"/>
    <property type="match status" value="1"/>
</dbReference>
<sequence>MSTNTSFAPAFACSICMENLQSDGVIVFTSCRHIFHRVCLELWRNRSPECPRCRNEYHYMQNLLLSFDDTGDNLMKALEAKIINKEIDFIDLQAQYTNVKEELDELNAKILIYRPKEEDFLALQNQYAELERLYKEIEEENKCLSLQVEAQVNEISSLKKVLEEKEIPGGRGLVVLLENKVMILERKLDHMSKELKKEISNSTQLSIDNMKLQSLTDQCGAAKMEPSGGETTDNSVDKQMQNLEQKQKVNQKQNTLEISKKKSGRGNLNSVVIKRFPYSCVLKRLKDTILILASEMKFTLYADNISNVRIFERRIFGPNMKVTLLVEFKTEDIKIGFLESESKLKNHLLYCSLQICEYIDPETNSLLEYAKAKLKGHGFSNICYYKGQVKASKNGKEITQIYSKVQVDELLYLKTEEKEIRLGSDLFGSTNMLRHSKINDKKEGKGESPNKRETDPCSRFDGNFYALYKAFVVFLIMRL</sequence>
<evidence type="ECO:0000256" key="2">
    <source>
        <dbReference type="ARBA" id="ARBA00022771"/>
    </source>
</evidence>
<name>A0A1A9WEF7_9MUSC</name>
<dbReference type="Gene3D" id="3.30.40.10">
    <property type="entry name" value="Zinc/RING finger domain, C3HC4 (zinc finger)"/>
    <property type="match status" value="1"/>
</dbReference>
<dbReference type="EnsemblMetazoa" id="GBRI016615-RA">
    <property type="protein sequence ID" value="GBRI016615-PA"/>
    <property type="gene ID" value="GBRI016615"/>
</dbReference>
<evidence type="ECO:0000256" key="4">
    <source>
        <dbReference type="PROSITE-ProRule" id="PRU00175"/>
    </source>
</evidence>
<dbReference type="GO" id="GO:0061630">
    <property type="term" value="F:ubiquitin protein ligase activity"/>
    <property type="evidence" value="ECO:0007669"/>
    <property type="project" value="TreeGrafter"/>
</dbReference>
<feature type="domain" description="RING-type" evidence="6">
    <location>
        <begin position="13"/>
        <end position="54"/>
    </location>
</feature>
<organism evidence="7 8">
    <name type="scientific">Glossina brevipalpis</name>
    <dbReference type="NCBI Taxonomy" id="37001"/>
    <lineage>
        <taxon>Eukaryota</taxon>
        <taxon>Metazoa</taxon>
        <taxon>Ecdysozoa</taxon>
        <taxon>Arthropoda</taxon>
        <taxon>Hexapoda</taxon>
        <taxon>Insecta</taxon>
        <taxon>Pterygota</taxon>
        <taxon>Neoptera</taxon>
        <taxon>Endopterygota</taxon>
        <taxon>Diptera</taxon>
        <taxon>Brachycera</taxon>
        <taxon>Muscomorpha</taxon>
        <taxon>Hippoboscoidea</taxon>
        <taxon>Glossinidae</taxon>
        <taxon>Glossina</taxon>
    </lineage>
</organism>
<evidence type="ECO:0000256" key="5">
    <source>
        <dbReference type="SAM" id="Coils"/>
    </source>
</evidence>
<dbReference type="AlphaFoldDB" id="A0A1A9WEF7"/>
<dbReference type="SMART" id="SM00184">
    <property type="entry name" value="RING"/>
    <property type="match status" value="1"/>
</dbReference>
<keyword evidence="1" id="KW-0479">Metal-binding</keyword>
<dbReference type="GO" id="GO:0016567">
    <property type="term" value="P:protein ubiquitination"/>
    <property type="evidence" value="ECO:0007669"/>
    <property type="project" value="TreeGrafter"/>
</dbReference>
<dbReference type="VEuPathDB" id="VectorBase:GBRI016615"/>
<dbReference type="SUPFAM" id="SSF57850">
    <property type="entry name" value="RING/U-box"/>
    <property type="match status" value="1"/>
</dbReference>
<keyword evidence="5" id="KW-0175">Coiled coil</keyword>
<dbReference type="InterPro" id="IPR001841">
    <property type="entry name" value="Znf_RING"/>
</dbReference>
<evidence type="ECO:0000313" key="7">
    <source>
        <dbReference type="EnsemblMetazoa" id="GBRI016615-PA"/>
    </source>
</evidence>
<evidence type="ECO:0000256" key="1">
    <source>
        <dbReference type="ARBA" id="ARBA00022723"/>
    </source>
</evidence>
<accession>A0A1A9WEF7</accession>